<dbReference type="PROSITE" id="PS00420">
    <property type="entry name" value="SRCR_1"/>
    <property type="match status" value="1"/>
</dbReference>
<evidence type="ECO:0000256" key="4">
    <source>
        <dbReference type="ARBA" id="ARBA00023170"/>
    </source>
</evidence>
<feature type="non-terminal residue" evidence="8">
    <location>
        <position position="242"/>
    </location>
</feature>
<feature type="domain" description="SRCR" evidence="7">
    <location>
        <begin position="35"/>
        <end position="132"/>
    </location>
</feature>
<dbReference type="EMBL" id="PGGS01000557">
    <property type="protein sequence ID" value="PNH03041.1"/>
    <property type="molecule type" value="Genomic_DNA"/>
</dbReference>
<feature type="signal peptide" evidence="6">
    <location>
        <begin position="1"/>
        <end position="24"/>
    </location>
</feature>
<dbReference type="PRINTS" id="PR00258">
    <property type="entry name" value="SPERACTRCPTR"/>
</dbReference>
<dbReference type="FunFam" id="3.10.250.10:FF:000007">
    <property type="entry name" value="Soluble scavenger receptor cysteine-rich domain-containing protein SSC5D"/>
    <property type="match status" value="1"/>
</dbReference>
<feature type="domain" description="SRCR" evidence="7">
    <location>
        <begin position="137"/>
        <end position="242"/>
    </location>
</feature>
<dbReference type="SMART" id="SM00202">
    <property type="entry name" value="SR"/>
    <property type="match status" value="2"/>
</dbReference>
<feature type="chain" id="PRO_5014322232" evidence="6">
    <location>
        <begin position="25"/>
        <end position="242"/>
    </location>
</feature>
<keyword evidence="4" id="KW-0675">Receptor</keyword>
<dbReference type="OrthoDB" id="547695at2759"/>
<dbReference type="PANTHER" id="PTHR48071">
    <property type="entry name" value="SRCR DOMAIN-CONTAINING PROTEIN"/>
    <property type="match status" value="1"/>
</dbReference>
<evidence type="ECO:0000256" key="2">
    <source>
        <dbReference type="ARBA" id="ARBA00022737"/>
    </source>
</evidence>
<evidence type="ECO:0000256" key="1">
    <source>
        <dbReference type="ARBA" id="ARBA00022729"/>
    </source>
</evidence>
<proteinExistence type="predicted"/>
<dbReference type="FunFam" id="3.10.250.10:FF:000001">
    <property type="entry name" value="Lysyl oxidase 4 isoform X1"/>
    <property type="match status" value="1"/>
</dbReference>
<accession>A0A2J7ZRZ0</accession>
<comment type="caution">
    <text evidence="8">The sequence shown here is derived from an EMBL/GenBank/DDBJ whole genome shotgun (WGS) entry which is preliminary data.</text>
</comment>
<keyword evidence="1 6" id="KW-0732">Signal</keyword>
<dbReference type="InterPro" id="IPR001190">
    <property type="entry name" value="SRCR"/>
</dbReference>
<gene>
    <name evidence="8" type="ORF">TSOC_010925</name>
</gene>
<keyword evidence="2" id="KW-0677">Repeat</keyword>
<dbReference type="GO" id="GO:0016020">
    <property type="term" value="C:membrane"/>
    <property type="evidence" value="ECO:0007669"/>
    <property type="project" value="InterPro"/>
</dbReference>
<keyword evidence="3" id="KW-1015">Disulfide bond</keyword>
<dbReference type="Proteomes" id="UP000236333">
    <property type="component" value="Unassembled WGS sequence"/>
</dbReference>
<keyword evidence="9" id="KW-1185">Reference proteome</keyword>
<organism evidence="8 9">
    <name type="scientific">Tetrabaena socialis</name>
    <dbReference type="NCBI Taxonomy" id="47790"/>
    <lineage>
        <taxon>Eukaryota</taxon>
        <taxon>Viridiplantae</taxon>
        <taxon>Chlorophyta</taxon>
        <taxon>core chlorophytes</taxon>
        <taxon>Chlorophyceae</taxon>
        <taxon>CS clade</taxon>
        <taxon>Chlamydomonadales</taxon>
        <taxon>Tetrabaenaceae</taxon>
        <taxon>Tetrabaena</taxon>
    </lineage>
</organism>
<evidence type="ECO:0000256" key="5">
    <source>
        <dbReference type="ARBA" id="ARBA00023180"/>
    </source>
</evidence>
<evidence type="ECO:0000313" key="9">
    <source>
        <dbReference type="Proteomes" id="UP000236333"/>
    </source>
</evidence>
<evidence type="ECO:0000313" key="8">
    <source>
        <dbReference type="EMBL" id="PNH03041.1"/>
    </source>
</evidence>
<sequence length="242" mass="25599">MGILWELSLLSQLLIACSAATALAQRHLLDDAASIRLVPAGPQGRLELFYNGEWGTVCDDSFDDRAATVVCRQLGYAGGRAHWGAYFGEGTGPIHVTGLQCAGTEPSLAACSNGGWSPTTCDHSEDTSVVCYDKRPVRLVDGAVPSHGRLEVLGFDGSWGAVCEQGWRPENTALVCKQLGYMVTLDRAVAIGGSAFGSGDGPVLMDGVLCTGYERYLSACLFDGWGITECDPETQLVGVDCL</sequence>
<dbReference type="PROSITE" id="PS50287">
    <property type="entry name" value="SRCR_2"/>
    <property type="match status" value="2"/>
</dbReference>
<dbReference type="AlphaFoldDB" id="A0A2J7ZRZ0"/>
<dbReference type="InterPro" id="IPR036772">
    <property type="entry name" value="SRCR-like_dom_sf"/>
</dbReference>
<reference evidence="8 9" key="1">
    <citation type="journal article" date="2017" name="Mol. Biol. Evol.">
        <title>The 4-celled Tetrabaena socialis nuclear genome reveals the essential components for genetic control of cell number at the origin of multicellularity in the volvocine lineage.</title>
        <authorList>
            <person name="Featherston J."/>
            <person name="Arakaki Y."/>
            <person name="Hanschen E.R."/>
            <person name="Ferris P.J."/>
            <person name="Michod R.E."/>
            <person name="Olson B.J.S.C."/>
            <person name="Nozaki H."/>
            <person name="Durand P.M."/>
        </authorList>
    </citation>
    <scope>NUCLEOTIDE SEQUENCE [LARGE SCALE GENOMIC DNA]</scope>
    <source>
        <strain evidence="8 9">NIES-571</strain>
    </source>
</reference>
<name>A0A2J7ZRZ0_9CHLO</name>
<evidence type="ECO:0000259" key="7">
    <source>
        <dbReference type="PROSITE" id="PS50287"/>
    </source>
</evidence>
<dbReference type="SUPFAM" id="SSF56487">
    <property type="entry name" value="SRCR-like"/>
    <property type="match status" value="2"/>
</dbReference>
<dbReference type="Pfam" id="PF00530">
    <property type="entry name" value="SRCR"/>
    <property type="match status" value="2"/>
</dbReference>
<keyword evidence="5" id="KW-0325">Glycoprotein</keyword>
<dbReference type="PANTHER" id="PTHR48071:SF18">
    <property type="entry name" value="DELETED IN MALIGNANT BRAIN TUMORS 1 PROTEIN-RELATED"/>
    <property type="match status" value="1"/>
</dbReference>
<evidence type="ECO:0000256" key="3">
    <source>
        <dbReference type="ARBA" id="ARBA00023157"/>
    </source>
</evidence>
<protein>
    <submittedName>
        <fullName evidence="8">Neurotrypsin</fullName>
    </submittedName>
</protein>
<dbReference type="Gene3D" id="3.10.250.10">
    <property type="entry name" value="SRCR-like domain"/>
    <property type="match status" value="2"/>
</dbReference>
<evidence type="ECO:0000256" key="6">
    <source>
        <dbReference type="SAM" id="SignalP"/>
    </source>
</evidence>